<feature type="domain" description="Phosphagen kinase C-terminal" evidence="10">
    <location>
        <begin position="1"/>
        <end position="186"/>
    </location>
</feature>
<feature type="binding site" evidence="7">
    <location>
        <position position="16"/>
    </location>
    <ligand>
        <name>ATP</name>
        <dbReference type="ChEBI" id="CHEBI:30616"/>
    </ligand>
</feature>
<dbReference type="PANTHER" id="PTHR11547:SF38">
    <property type="entry name" value="ARGININE KINASE 1-RELATED"/>
    <property type="match status" value="1"/>
</dbReference>
<dbReference type="Pfam" id="PF00217">
    <property type="entry name" value="ATP-gua_Ptrans"/>
    <property type="match status" value="2"/>
</dbReference>
<protein>
    <recommendedName>
        <fullName evidence="12">Arginine kinase</fullName>
    </recommendedName>
</protein>
<dbReference type="GO" id="GO:0005524">
    <property type="term" value="F:ATP binding"/>
    <property type="evidence" value="ECO:0007669"/>
    <property type="project" value="UniProtKB-UniRule"/>
</dbReference>
<keyword evidence="2 7" id="KW-0808">Transferase</keyword>
<dbReference type="SUPFAM" id="SSF48034">
    <property type="entry name" value="Guanido kinase N-terminal domain"/>
    <property type="match status" value="1"/>
</dbReference>
<dbReference type="Gene3D" id="3.30.590.10">
    <property type="entry name" value="Glutamine synthetase/guanido kinase, catalytic domain"/>
    <property type="match status" value="2"/>
</dbReference>
<dbReference type="PROSITE" id="PS51510">
    <property type="entry name" value="PHOSPHAGEN_KINASE_C"/>
    <property type="match status" value="2"/>
</dbReference>
<keyword evidence="5 7" id="KW-0067">ATP-binding</keyword>
<dbReference type="InterPro" id="IPR022414">
    <property type="entry name" value="ATP-guanido_PTrfase_cat"/>
</dbReference>
<name>A0A0B7AJJ8_9EUPU</name>
<dbReference type="InterPro" id="IPR036802">
    <property type="entry name" value="ATP-guanido_PTrfase_N_sf"/>
</dbReference>
<dbReference type="PROSITE" id="PS51509">
    <property type="entry name" value="PHOSPHAGEN_KINASE_N"/>
    <property type="match status" value="1"/>
</dbReference>
<comment type="similarity">
    <text evidence="1 6 8">Belongs to the ATP:guanido phosphotransferase family.</text>
</comment>
<dbReference type="InterPro" id="IPR022413">
    <property type="entry name" value="ATP-guanido_PTrfase_N"/>
</dbReference>
<feature type="binding site" evidence="7">
    <location>
        <position position="415"/>
    </location>
    <ligand>
        <name>ATP</name>
        <dbReference type="ChEBI" id="CHEBI:30616"/>
    </ligand>
</feature>
<dbReference type="GO" id="GO:0005615">
    <property type="term" value="C:extracellular space"/>
    <property type="evidence" value="ECO:0007669"/>
    <property type="project" value="TreeGrafter"/>
</dbReference>
<evidence type="ECO:0000256" key="2">
    <source>
        <dbReference type="ARBA" id="ARBA00022679"/>
    </source>
</evidence>
<dbReference type="FunFam" id="1.10.135.10:FF:000003">
    <property type="entry name" value="Three-domain arginine kinase"/>
    <property type="match status" value="1"/>
</dbReference>
<dbReference type="InterPro" id="IPR014746">
    <property type="entry name" value="Gln_synth/guanido_kin_cat_dom"/>
</dbReference>
<dbReference type="InterPro" id="IPR022415">
    <property type="entry name" value="ATP-guanido_PTrfase_AS"/>
</dbReference>
<dbReference type="GO" id="GO:0004111">
    <property type="term" value="F:creatine kinase activity"/>
    <property type="evidence" value="ECO:0007669"/>
    <property type="project" value="InterPro"/>
</dbReference>
<comment type="caution">
    <text evidence="7">Lacks conserved residue(s) required for the propagation of feature annotation.</text>
</comment>
<evidence type="ECO:0000259" key="10">
    <source>
        <dbReference type="PROSITE" id="PS51510"/>
    </source>
</evidence>
<evidence type="ECO:0000256" key="5">
    <source>
        <dbReference type="ARBA" id="ARBA00022840"/>
    </source>
</evidence>
<evidence type="ECO:0000256" key="4">
    <source>
        <dbReference type="ARBA" id="ARBA00022777"/>
    </source>
</evidence>
<feature type="non-terminal residue" evidence="11">
    <location>
        <position position="1"/>
    </location>
</feature>
<feature type="binding site" evidence="7">
    <location>
        <begin position="111"/>
        <end position="115"/>
    </location>
    <ligand>
        <name>ATP</name>
        <dbReference type="ChEBI" id="CHEBI:30616"/>
    </ligand>
</feature>
<dbReference type="PANTHER" id="PTHR11547">
    <property type="entry name" value="ARGININE OR CREATINE KINASE"/>
    <property type="match status" value="1"/>
</dbReference>
<dbReference type="GO" id="GO:0046314">
    <property type="term" value="P:phosphocreatine biosynthetic process"/>
    <property type="evidence" value="ECO:0007669"/>
    <property type="project" value="InterPro"/>
</dbReference>
<dbReference type="GO" id="GO:0004054">
    <property type="term" value="F:arginine kinase activity"/>
    <property type="evidence" value="ECO:0007669"/>
    <property type="project" value="UniProtKB-ARBA"/>
</dbReference>
<dbReference type="Gene3D" id="1.10.135.10">
    <property type="entry name" value="ATP:guanido phosphotransferase, N-terminal domain"/>
    <property type="match status" value="1"/>
</dbReference>
<reference evidence="11" key="1">
    <citation type="submission" date="2014-12" db="EMBL/GenBank/DDBJ databases">
        <title>Insight into the proteome of Arion vulgaris.</title>
        <authorList>
            <person name="Aradska J."/>
            <person name="Bulat T."/>
            <person name="Smidak R."/>
            <person name="Sarate P."/>
            <person name="Gangsoo J."/>
            <person name="Sialana F."/>
            <person name="Bilban M."/>
            <person name="Lubec G."/>
        </authorList>
    </citation>
    <scope>NUCLEOTIDE SEQUENCE</scope>
    <source>
        <tissue evidence="11">Skin</tissue>
    </source>
</reference>
<dbReference type="SUPFAM" id="SSF55931">
    <property type="entry name" value="Glutamine synthetase/guanido kinase"/>
    <property type="match status" value="2"/>
</dbReference>
<evidence type="ECO:0000256" key="7">
    <source>
        <dbReference type="PROSITE-ProRule" id="PRU00843"/>
    </source>
</evidence>
<keyword evidence="4 7" id="KW-0418">Kinase</keyword>
<dbReference type="CDD" id="cd07932">
    <property type="entry name" value="arginine_kinase_like"/>
    <property type="match status" value="1"/>
</dbReference>
<evidence type="ECO:0000256" key="8">
    <source>
        <dbReference type="RuleBase" id="RU000505"/>
    </source>
</evidence>
<feature type="binding site" evidence="7">
    <location>
        <begin position="139"/>
        <end position="144"/>
    </location>
    <ligand>
        <name>ATP</name>
        <dbReference type="ChEBI" id="CHEBI:30616"/>
    </ligand>
</feature>
<feature type="binding site" evidence="7">
    <location>
        <begin position="308"/>
        <end position="312"/>
    </location>
    <ligand>
        <name>ATP</name>
        <dbReference type="ChEBI" id="CHEBI:30616"/>
    </ligand>
</feature>
<accession>A0A0B7AJJ8</accession>
<feature type="domain" description="Phosphagen kinase N-terminal" evidence="9">
    <location>
        <begin position="192"/>
        <end position="274"/>
    </location>
</feature>
<dbReference type="PROSITE" id="PS00112">
    <property type="entry name" value="PHOSPHAGEN_KINASE"/>
    <property type="match status" value="2"/>
</dbReference>
<evidence type="ECO:0000313" key="11">
    <source>
        <dbReference type="EMBL" id="CEK80767.1"/>
    </source>
</evidence>
<evidence type="ECO:0000256" key="3">
    <source>
        <dbReference type="ARBA" id="ARBA00022741"/>
    </source>
</evidence>
<feature type="binding site" evidence="7">
    <location>
        <position position="60"/>
    </location>
    <ligand>
        <name>ATP</name>
        <dbReference type="ChEBI" id="CHEBI:30616"/>
    </ligand>
</feature>
<gene>
    <name evidence="11" type="primary">ORF122614</name>
</gene>
<feature type="domain" description="Phosphagen kinase C-terminal" evidence="10">
    <location>
        <begin position="305"/>
        <end position="541"/>
    </location>
</feature>
<feature type="binding site" evidence="7">
    <location>
        <begin position="494"/>
        <end position="499"/>
    </location>
    <ligand>
        <name>ATP</name>
        <dbReference type="ChEBI" id="CHEBI:30616"/>
    </ligand>
</feature>
<dbReference type="FunFam" id="3.30.590.10:FF:000006">
    <property type="entry name" value="Arginine kinase 1"/>
    <property type="match status" value="2"/>
</dbReference>
<feature type="binding site" evidence="7">
    <location>
        <position position="371"/>
    </location>
    <ligand>
        <name>ATP</name>
        <dbReference type="ChEBI" id="CHEBI:30616"/>
    </ligand>
</feature>
<keyword evidence="3 7" id="KW-0547">Nucleotide-binding</keyword>
<evidence type="ECO:0000256" key="6">
    <source>
        <dbReference type="PROSITE-ProRule" id="PRU00842"/>
    </source>
</evidence>
<dbReference type="Pfam" id="PF02807">
    <property type="entry name" value="ATP-gua_PtransN"/>
    <property type="match status" value="1"/>
</dbReference>
<organism evidence="11">
    <name type="scientific">Arion vulgaris</name>
    <dbReference type="NCBI Taxonomy" id="1028688"/>
    <lineage>
        <taxon>Eukaryota</taxon>
        <taxon>Metazoa</taxon>
        <taxon>Spiralia</taxon>
        <taxon>Lophotrochozoa</taxon>
        <taxon>Mollusca</taxon>
        <taxon>Gastropoda</taxon>
        <taxon>Heterobranchia</taxon>
        <taxon>Euthyneura</taxon>
        <taxon>Panpulmonata</taxon>
        <taxon>Eupulmonata</taxon>
        <taxon>Stylommatophora</taxon>
        <taxon>Helicina</taxon>
        <taxon>Arionoidea</taxon>
        <taxon>Arionidae</taxon>
        <taxon>Arion</taxon>
    </lineage>
</organism>
<evidence type="ECO:0000259" key="9">
    <source>
        <dbReference type="PROSITE" id="PS51509"/>
    </source>
</evidence>
<feature type="binding site" evidence="7">
    <location>
        <begin position="466"/>
        <end position="470"/>
    </location>
    <ligand>
        <name>ATP</name>
        <dbReference type="ChEBI" id="CHEBI:30616"/>
    </ligand>
</feature>
<dbReference type="InterPro" id="IPR000749">
    <property type="entry name" value="ATP-guanido_PTrfase"/>
</dbReference>
<proteinExistence type="inferred from homology"/>
<evidence type="ECO:0000256" key="1">
    <source>
        <dbReference type="ARBA" id="ARBA00006798"/>
    </source>
</evidence>
<evidence type="ECO:0008006" key="12">
    <source>
        <dbReference type="Google" id="ProtNLM"/>
    </source>
</evidence>
<dbReference type="EMBL" id="HACG01033902">
    <property type="protein sequence ID" value="CEK80767.1"/>
    <property type="molecule type" value="Transcribed_RNA"/>
</dbReference>
<sequence length="552" mass="62296">LTGMDAETQAKLTEDHFLFNDKDRFLKAARGYDDWPIGRGIFFNENKTFLVWVNEEDHLRLISMQKGGDIGAVYKRLVTAVKTIEEKLKFARDDRLGYLTFCPSNLGTTLRASVHIQIPLLAASDKFKPLCDKLNLQARGIHGEHTESADGVFDISNKRRLGITELQAVQEMYNGVKEIIKQEKELAWRPENVDEMFDHLSKAKNCKSLLKKHLTKDTFEKLKDKKTSHGATLGDCIISGVLNLDSGVGLYAADPESYTEFALLFDPVIKDYHKLKISDAITHPASDFGDLENLGFADLDPEGEMIVSTRIRVGRSHKEFAFPPILQKENLSQMEQISIDALNILTDEIKGSYHPLEGMSKETQEQLTNDHFLFNDSNRFLKAAGGYNEWPTGRGIFFNESKTFLVWVNEEDHLRIISMQKGGDIATVYKRLVTAIRSLEEKLTFARDDRLGFLTFCPSNLGTTLRASVHIKIPHLSARKDFKSTCDKLKLQARGIHGEHTESEGGIYDISNKRRLGLSEIEAVKEMVAGIQEIIRLEKEAANGKTKSCDIL</sequence>
<dbReference type="AlphaFoldDB" id="A0A0B7AJJ8"/>